<comment type="caution">
    <text evidence="2">The sequence shown here is derived from an EMBL/GenBank/DDBJ whole genome shotgun (WGS) entry which is preliminary data.</text>
</comment>
<proteinExistence type="predicted"/>
<gene>
    <name evidence="2" type="ORF">HanXRQr2_Chr02g0077231</name>
</gene>
<accession>A0A9K3JQK0</accession>
<name>A0A9K3JQK0_HELAN</name>
<evidence type="ECO:0000313" key="3">
    <source>
        <dbReference type="Proteomes" id="UP000215914"/>
    </source>
</evidence>
<organism evidence="2 3">
    <name type="scientific">Helianthus annuus</name>
    <name type="common">Common sunflower</name>
    <dbReference type="NCBI Taxonomy" id="4232"/>
    <lineage>
        <taxon>Eukaryota</taxon>
        <taxon>Viridiplantae</taxon>
        <taxon>Streptophyta</taxon>
        <taxon>Embryophyta</taxon>
        <taxon>Tracheophyta</taxon>
        <taxon>Spermatophyta</taxon>
        <taxon>Magnoliopsida</taxon>
        <taxon>eudicotyledons</taxon>
        <taxon>Gunneridae</taxon>
        <taxon>Pentapetalae</taxon>
        <taxon>asterids</taxon>
        <taxon>campanulids</taxon>
        <taxon>Asterales</taxon>
        <taxon>Asteraceae</taxon>
        <taxon>Asteroideae</taxon>
        <taxon>Heliantheae alliance</taxon>
        <taxon>Heliantheae</taxon>
        <taxon>Helianthus</taxon>
    </lineage>
</organism>
<evidence type="ECO:0000313" key="2">
    <source>
        <dbReference type="EMBL" id="KAF5819406.1"/>
    </source>
</evidence>
<dbReference type="EMBL" id="MNCJ02000317">
    <property type="protein sequence ID" value="KAF5819406.1"/>
    <property type="molecule type" value="Genomic_DNA"/>
</dbReference>
<sequence>MKEVPRSLPINDLQHFHWAYIHKLEAVGSLVHHLLRNSQRASQGLGAQPPRERSPPLPTPCAPINHKSKLITQYVISKLHVSCNM</sequence>
<evidence type="ECO:0000256" key="1">
    <source>
        <dbReference type="SAM" id="MobiDB-lite"/>
    </source>
</evidence>
<reference evidence="2" key="2">
    <citation type="submission" date="2020-06" db="EMBL/GenBank/DDBJ databases">
        <title>Helianthus annuus Genome sequencing and assembly Release 2.</title>
        <authorList>
            <person name="Gouzy J."/>
            <person name="Langlade N."/>
            <person name="Munos S."/>
        </authorList>
    </citation>
    <scope>NUCLEOTIDE SEQUENCE</scope>
    <source>
        <tissue evidence="2">Leaves</tissue>
    </source>
</reference>
<reference evidence="2" key="1">
    <citation type="journal article" date="2017" name="Nature">
        <title>The sunflower genome provides insights into oil metabolism, flowering and Asterid evolution.</title>
        <authorList>
            <person name="Badouin H."/>
            <person name="Gouzy J."/>
            <person name="Grassa C.J."/>
            <person name="Murat F."/>
            <person name="Staton S.E."/>
            <person name="Cottret L."/>
            <person name="Lelandais-Briere C."/>
            <person name="Owens G.L."/>
            <person name="Carrere S."/>
            <person name="Mayjonade B."/>
            <person name="Legrand L."/>
            <person name="Gill N."/>
            <person name="Kane N.C."/>
            <person name="Bowers J.E."/>
            <person name="Hubner S."/>
            <person name="Bellec A."/>
            <person name="Berard A."/>
            <person name="Berges H."/>
            <person name="Blanchet N."/>
            <person name="Boniface M.C."/>
            <person name="Brunel D."/>
            <person name="Catrice O."/>
            <person name="Chaidir N."/>
            <person name="Claudel C."/>
            <person name="Donnadieu C."/>
            <person name="Faraut T."/>
            <person name="Fievet G."/>
            <person name="Helmstetter N."/>
            <person name="King M."/>
            <person name="Knapp S.J."/>
            <person name="Lai Z."/>
            <person name="Le Paslier M.C."/>
            <person name="Lippi Y."/>
            <person name="Lorenzon L."/>
            <person name="Mandel J.R."/>
            <person name="Marage G."/>
            <person name="Marchand G."/>
            <person name="Marquand E."/>
            <person name="Bret-Mestries E."/>
            <person name="Morien E."/>
            <person name="Nambeesan S."/>
            <person name="Nguyen T."/>
            <person name="Pegot-Espagnet P."/>
            <person name="Pouilly N."/>
            <person name="Raftis F."/>
            <person name="Sallet E."/>
            <person name="Schiex T."/>
            <person name="Thomas J."/>
            <person name="Vandecasteele C."/>
            <person name="Vares D."/>
            <person name="Vear F."/>
            <person name="Vautrin S."/>
            <person name="Crespi M."/>
            <person name="Mangin B."/>
            <person name="Burke J.M."/>
            <person name="Salse J."/>
            <person name="Munos S."/>
            <person name="Vincourt P."/>
            <person name="Rieseberg L.H."/>
            <person name="Langlade N.B."/>
        </authorList>
    </citation>
    <scope>NUCLEOTIDE SEQUENCE</scope>
    <source>
        <tissue evidence="2">Leaves</tissue>
    </source>
</reference>
<dbReference type="Gramene" id="mRNA:HanXRQr2_Chr02g0077231">
    <property type="protein sequence ID" value="CDS:HanXRQr2_Chr02g0077231.1"/>
    <property type="gene ID" value="HanXRQr2_Chr02g0077231"/>
</dbReference>
<protein>
    <submittedName>
        <fullName evidence="2">Uncharacterized protein</fullName>
    </submittedName>
</protein>
<dbReference type="Proteomes" id="UP000215914">
    <property type="component" value="Unassembled WGS sequence"/>
</dbReference>
<keyword evidence="3" id="KW-1185">Reference proteome</keyword>
<dbReference type="AlphaFoldDB" id="A0A9K3JQK0"/>
<feature type="region of interest" description="Disordered" evidence="1">
    <location>
        <begin position="40"/>
        <end position="62"/>
    </location>
</feature>